<name>A0AAD3XS70_NEPGR</name>
<gene>
    <name evidence="2" type="ORF">Nepgr_016332</name>
</gene>
<dbReference type="Proteomes" id="UP001279734">
    <property type="component" value="Unassembled WGS sequence"/>
</dbReference>
<protein>
    <submittedName>
        <fullName evidence="2">Uncharacterized protein</fullName>
    </submittedName>
</protein>
<dbReference type="EMBL" id="BSYO01000014">
    <property type="protein sequence ID" value="GMH14491.1"/>
    <property type="molecule type" value="Genomic_DNA"/>
</dbReference>
<comment type="caution">
    <text evidence="2">The sequence shown here is derived from an EMBL/GenBank/DDBJ whole genome shotgun (WGS) entry which is preliminary data.</text>
</comment>
<proteinExistence type="predicted"/>
<evidence type="ECO:0000313" key="2">
    <source>
        <dbReference type="EMBL" id="GMH14491.1"/>
    </source>
</evidence>
<reference evidence="2" key="1">
    <citation type="submission" date="2023-05" db="EMBL/GenBank/DDBJ databases">
        <title>Nepenthes gracilis genome sequencing.</title>
        <authorList>
            <person name="Fukushima K."/>
        </authorList>
    </citation>
    <scope>NUCLEOTIDE SEQUENCE</scope>
    <source>
        <strain evidence="2">SING2019-196</strain>
    </source>
</reference>
<organism evidence="2 3">
    <name type="scientific">Nepenthes gracilis</name>
    <name type="common">Slender pitcher plant</name>
    <dbReference type="NCBI Taxonomy" id="150966"/>
    <lineage>
        <taxon>Eukaryota</taxon>
        <taxon>Viridiplantae</taxon>
        <taxon>Streptophyta</taxon>
        <taxon>Embryophyta</taxon>
        <taxon>Tracheophyta</taxon>
        <taxon>Spermatophyta</taxon>
        <taxon>Magnoliopsida</taxon>
        <taxon>eudicotyledons</taxon>
        <taxon>Gunneridae</taxon>
        <taxon>Pentapetalae</taxon>
        <taxon>Caryophyllales</taxon>
        <taxon>Nepenthaceae</taxon>
        <taxon>Nepenthes</taxon>
    </lineage>
</organism>
<evidence type="ECO:0000313" key="3">
    <source>
        <dbReference type="Proteomes" id="UP001279734"/>
    </source>
</evidence>
<sequence length="79" mass="8771">MEEDSMGLGFTLLVDPGGSKETLAREKRAEEFTFEAKARGLRFNALANLLKGSQGKEAMEENEKGLNQSVGRENHEENQ</sequence>
<feature type="region of interest" description="Disordered" evidence="1">
    <location>
        <begin position="53"/>
        <end position="79"/>
    </location>
</feature>
<evidence type="ECO:0000256" key="1">
    <source>
        <dbReference type="SAM" id="MobiDB-lite"/>
    </source>
</evidence>
<accession>A0AAD3XS70</accession>
<keyword evidence="3" id="KW-1185">Reference proteome</keyword>
<dbReference type="AlphaFoldDB" id="A0AAD3XS70"/>